<evidence type="ECO:0008006" key="3">
    <source>
        <dbReference type="Google" id="ProtNLM"/>
    </source>
</evidence>
<dbReference type="InterPro" id="IPR011004">
    <property type="entry name" value="Trimer_LpxA-like_sf"/>
</dbReference>
<sequence length="74" mass="8663">MNIKVLLPRFIKLKIKQIYFYKKFRAKIYSVNVDIKCKLSKNTMVYKDVYIGKDVIIGDYTYVNCGSVMESGII</sequence>
<organism evidence="1 2">
    <name type="scientific">Anaerocellum danielii</name>
    <dbReference type="NCBI Taxonomy" id="1387557"/>
    <lineage>
        <taxon>Bacteria</taxon>
        <taxon>Bacillati</taxon>
        <taxon>Bacillota</taxon>
        <taxon>Bacillota incertae sedis</taxon>
        <taxon>Caldicellulosiruptorales</taxon>
        <taxon>Caldicellulosiruptoraceae</taxon>
        <taxon>Anaerocellum</taxon>
    </lineage>
</organism>
<gene>
    <name evidence="1" type="ORF">SOJ16_002384</name>
</gene>
<dbReference type="RefSeq" id="WP_045175766.1">
    <property type="nucleotide sequence ID" value="NZ_CP139957.1"/>
</dbReference>
<keyword evidence="2" id="KW-1185">Reference proteome</keyword>
<evidence type="ECO:0000313" key="1">
    <source>
        <dbReference type="EMBL" id="WPX08494.1"/>
    </source>
</evidence>
<dbReference type="EMBL" id="CP139957">
    <property type="protein sequence ID" value="WPX08494.1"/>
    <property type="molecule type" value="Genomic_DNA"/>
</dbReference>
<evidence type="ECO:0000313" key="2">
    <source>
        <dbReference type="Proteomes" id="UP001322744"/>
    </source>
</evidence>
<dbReference type="SUPFAM" id="SSF51161">
    <property type="entry name" value="Trimeric LpxA-like enzymes"/>
    <property type="match status" value="1"/>
</dbReference>
<dbReference type="Proteomes" id="UP001322744">
    <property type="component" value="Chromosome"/>
</dbReference>
<proteinExistence type="predicted"/>
<name>A0ABZ0TZ13_9FIRM</name>
<accession>A0ABZ0TZ13</accession>
<reference evidence="1 2" key="1">
    <citation type="submission" date="2023-12" db="EMBL/GenBank/DDBJ databases">
        <authorList>
            <person name="Manesh M.J.H."/>
            <person name="Bing R.G."/>
            <person name="Willard D.J."/>
            <person name="Kelly R.M."/>
        </authorList>
    </citation>
    <scope>NUCLEOTIDE SEQUENCE [LARGE SCALE GENOMIC DNA]</scope>
    <source>
        <strain evidence="1 2">DSM 8977</strain>
    </source>
</reference>
<dbReference type="Gene3D" id="2.160.10.10">
    <property type="entry name" value="Hexapeptide repeat proteins"/>
    <property type="match status" value="1"/>
</dbReference>
<protein>
    <recommendedName>
        <fullName evidence="3">Acetyltransferase</fullName>
    </recommendedName>
</protein>